<gene>
    <name evidence="2" type="ORF">H9636_13960</name>
</gene>
<comment type="caution">
    <text evidence="2">The sequence shown here is derived from an EMBL/GenBank/DDBJ whole genome shotgun (WGS) entry which is preliminary data.</text>
</comment>
<reference evidence="2 3" key="1">
    <citation type="submission" date="2020-08" db="EMBL/GenBank/DDBJ databases">
        <title>A Genomic Blueprint of the Chicken Gut Microbiome.</title>
        <authorList>
            <person name="Gilroy R."/>
            <person name="Ravi A."/>
            <person name="Getino M."/>
            <person name="Pursley I."/>
            <person name="Horton D.L."/>
            <person name="Alikhan N.-F."/>
            <person name="Baker D."/>
            <person name="Gharbi K."/>
            <person name="Hall N."/>
            <person name="Watson M."/>
            <person name="Adriaenssens E.M."/>
            <person name="Foster-Nyarko E."/>
            <person name="Jarju S."/>
            <person name="Secka A."/>
            <person name="Antonio M."/>
            <person name="Oren A."/>
            <person name="Chaudhuri R."/>
            <person name="La Ragione R.M."/>
            <person name="Hildebrand F."/>
            <person name="Pallen M.J."/>
        </authorList>
    </citation>
    <scope>NUCLEOTIDE SEQUENCE [LARGE SCALE GENOMIC DNA]</scope>
    <source>
        <strain evidence="2 3">Re31</strain>
    </source>
</reference>
<protein>
    <submittedName>
        <fullName evidence="2">DUF5071 domain-containing protein</fullName>
    </submittedName>
</protein>
<proteinExistence type="predicted"/>
<dbReference type="RefSeq" id="WP_191708180.1">
    <property type="nucleotide sequence ID" value="NZ_JACSQA010000023.1"/>
</dbReference>
<sequence>MEGNLEQWMTLSDEEKRSTLPSVFKWLKERKIERNEGLAETLLQYPTEITPFIFELFESEKIELDLKKWMLENVICKLPFFVKIALEEQLQKMAQFPTDEERKRKLHEVAQNVLDGFI</sequence>
<name>A0ABR8XEZ5_9BACL</name>
<dbReference type="EMBL" id="JACSQA010000023">
    <property type="protein sequence ID" value="MBD8027756.1"/>
    <property type="molecule type" value="Genomic_DNA"/>
</dbReference>
<dbReference type="Gene3D" id="1.25.40.750">
    <property type="entry name" value="Domain of unknown function DUF5071"/>
    <property type="match status" value="1"/>
</dbReference>
<dbReference type="InterPro" id="IPR031837">
    <property type="entry name" value="DUF5071"/>
</dbReference>
<keyword evidence="3" id="KW-1185">Reference proteome</keyword>
<dbReference type="Pfam" id="PF16804">
    <property type="entry name" value="DUF5071"/>
    <property type="match status" value="1"/>
</dbReference>
<dbReference type="InterPro" id="IPR038692">
    <property type="entry name" value="Cthe_2751_sf"/>
</dbReference>
<organism evidence="2 3">
    <name type="scientific">Ureibacillus galli</name>
    <dbReference type="NCBI Taxonomy" id="2762222"/>
    <lineage>
        <taxon>Bacteria</taxon>
        <taxon>Bacillati</taxon>
        <taxon>Bacillota</taxon>
        <taxon>Bacilli</taxon>
        <taxon>Bacillales</taxon>
        <taxon>Caryophanaceae</taxon>
        <taxon>Ureibacillus</taxon>
    </lineage>
</organism>
<dbReference type="Proteomes" id="UP000640930">
    <property type="component" value="Unassembled WGS sequence"/>
</dbReference>
<accession>A0ABR8XEZ5</accession>
<evidence type="ECO:0000259" key="1">
    <source>
        <dbReference type="Pfam" id="PF16804"/>
    </source>
</evidence>
<evidence type="ECO:0000313" key="3">
    <source>
        <dbReference type="Proteomes" id="UP000640930"/>
    </source>
</evidence>
<evidence type="ECO:0000313" key="2">
    <source>
        <dbReference type="EMBL" id="MBD8027756.1"/>
    </source>
</evidence>
<feature type="domain" description="DUF5071" evidence="1">
    <location>
        <begin position="10"/>
        <end position="114"/>
    </location>
</feature>